<accession>A0ACA9RCS5</accession>
<reference evidence="1" key="1">
    <citation type="submission" date="2021-06" db="EMBL/GenBank/DDBJ databases">
        <authorList>
            <person name="Kallberg Y."/>
            <person name="Tangrot J."/>
            <person name="Rosling A."/>
        </authorList>
    </citation>
    <scope>NUCLEOTIDE SEQUENCE</scope>
    <source>
        <strain evidence="1">MA461A</strain>
    </source>
</reference>
<evidence type="ECO:0000313" key="2">
    <source>
        <dbReference type="Proteomes" id="UP000789920"/>
    </source>
</evidence>
<feature type="non-terminal residue" evidence="1">
    <location>
        <position position="354"/>
    </location>
</feature>
<dbReference type="EMBL" id="CAJVQC010048826">
    <property type="protein sequence ID" value="CAG8786773.1"/>
    <property type="molecule type" value="Genomic_DNA"/>
</dbReference>
<protein>
    <submittedName>
        <fullName evidence="1">20577_t:CDS:1</fullName>
    </submittedName>
</protein>
<organism evidence="1 2">
    <name type="scientific">Racocetra persica</name>
    <dbReference type="NCBI Taxonomy" id="160502"/>
    <lineage>
        <taxon>Eukaryota</taxon>
        <taxon>Fungi</taxon>
        <taxon>Fungi incertae sedis</taxon>
        <taxon>Mucoromycota</taxon>
        <taxon>Glomeromycotina</taxon>
        <taxon>Glomeromycetes</taxon>
        <taxon>Diversisporales</taxon>
        <taxon>Gigasporaceae</taxon>
        <taxon>Racocetra</taxon>
    </lineage>
</organism>
<evidence type="ECO:0000313" key="1">
    <source>
        <dbReference type="EMBL" id="CAG8786773.1"/>
    </source>
</evidence>
<proteinExistence type="predicted"/>
<feature type="non-terminal residue" evidence="1">
    <location>
        <position position="1"/>
    </location>
</feature>
<gene>
    <name evidence="1" type="ORF">RPERSI_LOCUS18440</name>
</gene>
<sequence>QVGSKVTAQFFYRHAKFCASHHIFMIVLEIFIILLLCYPAFDVYYLNPVKNDNQAFFCEVSPSEPQVLKKTFADNCGTRPLFYVEQVIIKIANLGENNKGENASVLEKNLLLWILGLQERIENTIIRNPSLSSSVAPSTSIKYTLSDICFKPFNSNTCLIHSPLDYWSNNANHLSSDPSIQKTLSLTNTIYLGKFIPLNSVFGNVVYEGRKIISADSIILTYFLKEIEDYNKDLTISIWEEIWKQIINDVNTSFFFGDDPIKKNMFILMDAVAMIPTHLGVKERIAQGLEKIGYIITKTLVIWLIMLLICSATNIDSIKEFCIFTSIAMIITYILHMSFFVTALSIDLKRSELE</sequence>
<comment type="caution">
    <text evidence="1">The sequence shown here is derived from an EMBL/GenBank/DDBJ whole genome shotgun (WGS) entry which is preliminary data.</text>
</comment>
<keyword evidence="2" id="KW-1185">Reference proteome</keyword>
<dbReference type="Proteomes" id="UP000789920">
    <property type="component" value="Unassembled WGS sequence"/>
</dbReference>
<name>A0ACA9RCS5_9GLOM</name>